<evidence type="ECO:0000256" key="6">
    <source>
        <dbReference type="ARBA" id="ARBA00023242"/>
    </source>
</evidence>
<dbReference type="GO" id="GO:0009734">
    <property type="term" value="P:auxin-activated signaling pathway"/>
    <property type="evidence" value="ECO:0007669"/>
    <property type="project" value="UniProtKB-UniRule"/>
</dbReference>
<evidence type="ECO:0000256" key="1">
    <source>
        <dbReference type="ARBA" id="ARBA00004123"/>
    </source>
</evidence>
<evidence type="ECO:0000256" key="3">
    <source>
        <dbReference type="ARBA" id="ARBA00022491"/>
    </source>
</evidence>
<keyword evidence="3 8" id="KW-0678">Repressor</keyword>
<organism evidence="10 11">
    <name type="scientific">Artemisia annua</name>
    <name type="common">Sweet wormwood</name>
    <dbReference type="NCBI Taxonomy" id="35608"/>
    <lineage>
        <taxon>Eukaryota</taxon>
        <taxon>Viridiplantae</taxon>
        <taxon>Streptophyta</taxon>
        <taxon>Embryophyta</taxon>
        <taxon>Tracheophyta</taxon>
        <taxon>Spermatophyta</taxon>
        <taxon>Magnoliopsida</taxon>
        <taxon>eudicotyledons</taxon>
        <taxon>Gunneridae</taxon>
        <taxon>Pentapetalae</taxon>
        <taxon>asterids</taxon>
        <taxon>campanulids</taxon>
        <taxon>Asterales</taxon>
        <taxon>Asteraceae</taxon>
        <taxon>Asteroideae</taxon>
        <taxon>Anthemideae</taxon>
        <taxon>Artemisiinae</taxon>
        <taxon>Artemisia</taxon>
    </lineage>
</organism>
<evidence type="ECO:0000313" key="11">
    <source>
        <dbReference type="Proteomes" id="UP000245207"/>
    </source>
</evidence>
<evidence type="ECO:0000256" key="8">
    <source>
        <dbReference type="RuleBase" id="RU004549"/>
    </source>
</evidence>
<keyword evidence="7 8" id="KW-0927">Auxin signaling pathway</keyword>
<dbReference type="AlphaFoldDB" id="A0A2U1MPV8"/>
<dbReference type="PANTHER" id="PTHR31734:SF28">
    <property type="entry name" value="AUXIN-RESPONSIVE PROTEIN IAA13"/>
    <property type="match status" value="1"/>
</dbReference>
<evidence type="ECO:0000313" key="10">
    <source>
        <dbReference type="EMBL" id="PWA63262.1"/>
    </source>
</evidence>
<dbReference type="GO" id="GO:0006355">
    <property type="term" value="P:regulation of DNA-templated transcription"/>
    <property type="evidence" value="ECO:0007669"/>
    <property type="project" value="InterPro"/>
</dbReference>
<keyword evidence="6 8" id="KW-0539">Nucleus</keyword>
<name>A0A2U1MPV8_ARTAN</name>
<dbReference type="GO" id="GO:0005634">
    <property type="term" value="C:nucleus"/>
    <property type="evidence" value="ECO:0007669"/>
    <property type="project" value="UniProtKB-SubCell"/>
</dbReference>
<dbReference type="InterPro" id="IPR033389">
    <property type="entry name" value="AUX/IAA_dom"/>
</dbReference>
<accession>A0A2U1MPV8</accession>
<comment type="caution">
    <text evidence="10">The sequence shown here is derived from an EMBL/GenBank/DDBJ whole genome shotgun (WGS) entry which is preliminary data.</text>
</comment>
<dbReference type="InterPro" id="IPR053793">
    <property type="entry name" value="PB1-like"/>
</dbReference>
<evidence type="ECO:0000256" key="2">
    <source>
        <dbReference type="ARBA" id="ARBA00006728"/>
    </source>
</evidence>
<dbReference type="EMBL" id="PKPP01004676">
    <property type="protein sequence ID" value="PWA63262.1"/>
    <property type="molecule type" value="Genomic_DNA"/>
</dbReference>
<dbReference type="SUPFAM" id="SSF54277">
    <property type="entry name" value="CAD &amp; PB1 domains"/>
    <property type="match status" value="1"/>
</dbReference>
<dbReference type="Gene3D" id="3.10.20.90">
    <property type="entry name" value="Phosphatidylinositol 3-kinase Catalytic Subunit, Chain A, domain 1"/>
    <property type="match status" value="1"/>
</dbReference>
<comment type="subcellular location">
    <subcellularLocation>
        <location evidence="1 8">Nucleus</location>
    </subcellularLocation>
</comment>
<feature type="domain" description="PB1" evidence="9">
    <location>
        <begin position="37"/>
        <end position="128"/>
    </location>
</feature>
<comment type="function">
    <text evidence="8">Aux/IAA proteins are short-lived transcriptional factors that function as repressors of early auxin response genes at low auxin concentrations.</text>
</comment>
<evidence type="ECO:0000256" key="5">
    <source>
        <dbReference type="ARBA" id="ARBA00023163"/>
    </source>
</evidence>
<evidence type="ECO:0000259" key="9">
    <source>
        <dbReference type="PROSITE" id="PS51745"/>
    </source>
</evidence>
<keyword evidence="4 8" id="KW-0805">Transcription regulation</keyword>
<gene>
    <name evidence="10" type="ORF">CTI12_AA353700</name>
</gene>
<sequence>MSIFVFPMVDEYFVSSFTILLQVKYRSINLATVNVIPSWLRKSLKKSVQLRRVDLRDHDSYESLTQKLDDMFRDFGLNTEGVRPSYLLSGKSEYVLAYKNDVRDLMFAGDVPWRNFRSSVKKIRIMKNYESYRFGYCEPTVEAAALEESKTIDNI</sequence>
<dbReference type="PANTHER" id="PTHR31734">
    <property type="entry name" value="AUXIN-RESPONSIVE PROTEIN IAA17"/>
    <property type="match status" value="1"/>
</dbReference>
<evidence type="ECO:0000256" key="4">
    <source>
        <dbReference type="ARBA" id="ARBA00023015"/>
    </source>
</evidence>
<dbReference type="Proteomes" id="UP000245207">
    <property type="component" value="Unassembled WGS sequence"/>
</dbReference>
<keyword evidence="5 8" id="KW-0804">Transcription</keyword>
<dbReference type="PROSITE" id="PS51745">
    <property type="entry name" value="PB1"/>
    <property type="match status" value="1"/>
</dbReference>
<reference evidence="10 11" key="1">
    <citation type="journal article" date="2018" name="Mol. Plant">
        <title>The genome of Artemisia annua provides insight into the evolution of Asteraceae family and artemisinin biosynthesis.</title>
        <authorList>
            <person name="Shen Q."/>
            <person name="Zhang L."/>
            <person name="Liao Z."/>
            <person name="Wang S."/>
            <person name="Yan T."/>
            <person name="Shi P."/>
            <person name="Liu M."/>
            <person name="Fu X."/>
            <person name="Pan Q."/>
            <person name="Wang Y."/>
            <person name="Lv Z."/>
            <person name="Lu X."/>
            <person name="Zhang F."/>
            <person name="Jiang W."/>
            <person name="Ma Y."/>
            <person name="Chen M."/>
            <person name="Hao X."/>
            <person name="Li L."/>
            <person name="Tang Y."/>
            <person name="Lv G."/>
            <person name="Zhou Y."/>
            <person name="Sun X."/>
            <person name="Brodelius P.E."/>
            <person name="Rose J.K.C."/>
            <person name="Tang K."/>
        </authorList>
    </citation>
    <scope>NUCLEOTIDE SEQUENCE [LARGE SCALE GENOMIC DNA]</scope>
    <source>
        <strain evidence="11">cv. Huhao1</strain>
        <tissue evidence="10">Leaf</tissue>
    </source>
</reference>
<dbReference type="Pfam" id="PF02309">
    <property type="entry name" value="AUX_IAA"/>
    <property type="match status" value="1"/>
</dbReference>
<comment type="subunit">
    <text evidence="8">Homodimers and heterodimers.</text>
</comment>
<evidence type="ECO:0000256" key="7">
    <source>
        <dbReference type="ARBA" id="ARBA00023294"/>
    </source>
</evidence>
<dbReference type="STRING" id="35608.A0A2U1MPV8"/>
<protein>
    <recommendedName>
        <fullName evidence="8">Auxin-responsive protein</fullName>
    </recommendedName>
</protein>
<proteinExistence type="inferred from homology"/>
<dbReference type="InterPro" id="IPR003311">
    <property type="entry name" value="AUX_IAA"/>
</dbReference>
<keyword evidence="11" id="KW-1185">Reference proteome</keyword>
<comment type="similarity">
    <text evidence="2 8">Belongs to the Aux/IAA family.</text>
</comment>